<protein>
    <recommendedName>
        <fullName evidence="3">X8 domain-containing protein</fullName>
    </recommendedName>
</protein>
<reference evidence="5" key="1">
    <citation type="journal article" date="2014" name="Science">
        <title>Ancient hybridizations among the ancestral genomes of bread wheat.</title>
        <authorList>
            <consortium name="International Wheat Genome Sequencing Consortium,"/>
            <person name="Marcussen T."/>
            <person name="Sandve S.R."/>
            <person name="Heier L."/>
            <person name="Spannagl M."/>
            <person name="Pfeifer M."/>
            <person name="Jakobsen K.S."/>
            <person name="Wulff B.B."/>
            <person name="Steuernagel B."/>
            <person name="Mayer K.F."/>
            <person name="Olsen O.A."/>
        </authorList>
    </citation>
    <scope>NUCLEOTIDE SEQUENCE [LARGE SCALE GENOMIC DNA]</scope>
    <source>
        <strain evidence="5">cv. AL8/78</strain>
    </source>
</reference>
<feature type="compositionally biased region" description="Low complexity" evidence="2">
    <location>
        <begin position="1"/>
        <end position="15"/>
    </location>
</feature>
<dbReference type="SMART" id="SM00768">
    <property type="entry name" value="X8"/>
    <property type="match status" value="1"/>
</dbReference>
<feature type="region of interest" description="Disordered" evidence="2">
    <location>
        <begin position="79"/>
        <end position="102"/>
    </location>
</feature>
<dbReference type="EnsemblPlants" id="AET7Gv20832100.1">
    <property type="protein sequence ID" value="AET7Gv20832100.1"/>
    <property type="gene ID" value="AET7Gv20832100"/>
</dbReference>
<evidence type="ECO:0000313" key="5">
    <source>
        <dbReference type="Proteomes" id="UP000015105"/>
    </source>
</evidence>
<dbReference type="Pfam" id="PF07983">
    <property type="entry name" value="X8"/>
    <property type="match status" value="1"/>
</dbReference>
<evidence type="ECO:0000259" key="3">
    <source>
        <dbReference type="SMART" id="SM00768"/>
    </source>
</evidence>
<sequence>PSTSPSSSLQPTRLSEAPQGRSGCASGGQLWCVVKNNVEDGALQSAIGWACGPNGGADCRAIQQGGTCYEPPTSWCTPPMPSTTTSSDPAAPPALPPATSLAPPRSLASTLVMGTACFIPCLCTAPGLQLQFSFLE</sequence>
<dbReference type="InterPro" id="IPR044788">
    <property type="entry name" value="X8_dom_prot"/>
</dbReference>
<name>A0A453S6S4_AEGTS</name>
<evidence type="ECO:0000256" key="1">
    <source>
        <dbReference type="ARBA" id="ARBA00022729"/>
    </source>
</evidence>
<dbReference type="STRING" id="200361.A0A453S6S4"/>
<dbReference type="InterPro" id="IPR012946">
    <property type="entry name" value="X8"/>
</dbReference>
<feature type="region of interest" description="Disordered" evidence="2">
    <location>
        <begin position="1"/>
        <end position="22"/>
    </location>
</feature>
<reference evidence="4" key="4">
    <citation type="submission" date="2019-03" db="UniProtKB">
        <authorList>
            <consortium name="EnsemblPlants"/>
        </authorList>
    </citation>
    <scope>IDENTIFICATION</scope>
</reference>
<dbReference type="GO" id="GO:0009506">
    <property type="term" value="C:plasmodesma"/>
    <property type="evidence" value="ECO:0007669"/>
    <property type="project" value="UniProtKB-ARBA"/>
</dbReference>
<dbReference type="Proteomes" id="UP000015105">
    <property type="component" value="Chromosome 7D"/>
</dbReference>
<evidence type="ECO:0000313" key="4">
    <source>
        <dbReference type="EnsemblPlants" id="AET7Gv20832100.1"/>
    </source>
</evidence>
<reference evidence="4" key="3">
    <citation type="journal article" date="2017" name="Nature">
        <title>Genome sequence of the progenitor of the wheat D genome Aegilops tauschii.</title>
        <authorList>
            <person name="Luo M.C."/>
            <person name="Gu Y.Q."/>
            <person name="Puiu D."/>
            <person name="Wang H."/>
            <person name="Twardziok S.O."/>
            <person name="Deal K.R."/>
            <person name="Huo N."/>
            <person name="Zhu T."/>
            <person name="Wang L."/>
            <person name="Wang Y."/>
            <person name="McGuire P.E."/>
            <person name="Liu S."/>
            <person name="Long H."/>
            <person name="Ramasamy R.K."/>
            <person name="Rodriguez J.C."/>
            <person name="Van S.L."/>
            <person name="Yuan L."/>
            <person name="Wang Z."/>
            <person name="Xia Z."/>
            <person name="Xiao L."/>
            <person name="Anderson O.D."/>
            <person name="Ouyang S."/>
            <person name="Liang Y."/>
            <person name="Zimin A.V."/>
            <person name="Pertea G."/>
            <person name="Qi P."/>
            <person name="Bennetzen J.L."/>
            <person name="Dai X."/>
            <person name="Dawson M.W."/>
            <person name="Muller H.G."/>
            <person name="Kugler K."/>
            <person name="Rivarola-Duarte L."/>
            <person name="Spannagl M."/>
            <person name="Mayer K.F.X."/>
            <person name="Lu F.H."/>
            <person name="Bevan M.W."/>
            <person name="Leroy P."/>
            <person name="Li P."/>
            <person name="You F.M."/>
            <person name="Sun Q."/>
            <person name="Liu Z."/>
            <person name="Lyons E."/>
            <person name="Wicker T."/>
            <person name="Salzberg S.L."/>
            <person name="Devos K.M."/>
            <person name="Dvorak J."/>
        </authorList>
    </citation>
    <scope>NUCLEOTIDE SEQUENCE [LARGE SCALE GENOMIC DNA]</scope>
    <source>
        <strain evidence="4">cv. AL8/78</strain>
    </source>
</reference>
<dbReference type="PANTHER" id="PTHR31044:SF33">
    <property type="entry name" value="PLASMODESMATA CALLOSE-BINDING PROTEIN 5"/>
    <property type="match status" value="1"/>
</dbReference>
<keyword evidence="5" id="KW-1185">Reference proteome</keyword>
<dbReference type="PANTHER" id="PTHR31044">
    <property type="entry name" value="BETA-1,3 GLUCANASE"/>
    <property type="match status" value="1"/>
</dbReference>
<evidence type="ECO:0000256" key="2">
    <source>
        <dbReference type="SAM" id="MobiDB-lite"/>
    </source>
</evidence>
<organism evidence="4 5">
    <name type="scientific">Aegilops tauschii subsp. strangulata</name>
    <name type="common">Goatgrass</name>
    <dbReference type="NCBI Taxonomy" id="200361"/>
    <lineage>
        <taxon>Eukaryota</taxon>
        <taxon>Viridiplantae</taxon>
        <taxon>Streptophyta</taxon>
        <taxon>Embryophyta</taxon>
        <taxon>Tracheophyta</taxon>
        <taxon>Spermatophyta</taxon>
        <taxon>Magnoliopsida</taxon>
        <taxon>Liliopsida</taxon>
        <taxon>Poales</taxon>
        <taxon>Poaceae</taxon>
        <taxon>BOP clade</taxon>
        <taxon>Pooideae</taxon>
        <taxon>Triticodae</taxon>
        <taxon>Triticeae</taxon>
        <taxon>Triticinae</taxon>
        <taxon>Aegilops</taxon>
    </lineage>
</organism>
<dbReference type="AlphaFoldDB" id="A0A453S6S4"/>
<reference evidence="4" key="5">
    <citation type="journal article" date="2021" name="G3 (Bethesda)">
        <title>Aegilops tauschii genome assembly Aet v5.0 features greater sequence contiguity and improved annotation.</title>
        <authorList>
            <person name="Wang L."/>
            <person name="Zhu T."/>
            <person name="Rodriguez J.C."/>
            <person name="Deal K.R."/>
            <person name="Dubcovsky J."/>
            <person name="McGuire P.E."/>
            <person name="Lux T."/>
            <person name="Spannagl M."/>
            <person name="Mayer K.F.X."/>
            <person name="Baldrich P."/>
            <person name="Meyers B.C."/>
            <person name="Huo N."/>
            <person name="Gu Y.Q."/>
            <person name="Zhou H."/>
            <person name="Devos K.M."/>
            <person name="Bennetzen J.L."/>
            <person name="Unver T."/>
            <person name="Budak H."/>
            <person name="Gulick P.J."/>
            <person name="Galiba G."/>
            <person name="Kalapos B."/>
            <person name="Nelson D.R."/>
            <person name="Li P."/>
            <person name="You F.M."/>
            <person name="Luo M.C."/>
            <person name="Dvorak J."/>
        </authorList>
    </citation>
    <scope>NUCLEOTIDE SEQUENCE [LARGE SCALE GENOMIC DNA]</scope>
    <source>
        <strain evidence="4">cv. AL8/78</strain>
    </source>
</reference>
<keyword evidence="1" id="KW-0732">Signal</keyword>
<feature type="compositionally biased region" description="Low complexity" evidence="2">
    <location>
        <begin position="79"/>
        <end position="89"/>
    </location>
</feature>
<accession>A0A453S6S4</accession>
<feature type="domain" description="X8" evidence="3">
    <location>
        <begin position="30"/>
        <end position="87"/>
    </location>
</feature>
<proteinExistence type="predicted"/>
<reference evidence="5" key="2">
    <citation type="journal article" date="2017" name="Nat. Plants">
        <title>The Aegilops tauschii genome reveals multiple impacts of transposons.</title>
        <authorList>
            <person name="Zhao G."/>
            <person name="Zou C."/>
            <person name="Li K."/>
            <person name="Wang K."/>
            <person name="Li T."/>
            <person name="Gao L."/>
            <person name="Zhang X."/>
            <person name="Wang H."/>
            <person name="Yang Z."/>
            <person name="Liu X."/>
            <person name="Jiang W."/>
            <person name="Mao L."/>
            <person name="Kong X."/>
            <person name="Jiao Y."/>
            <person name="Jia J."/>
        </authorList>
    </citation>
    <scope>NUCLEOTIDE SEQUENCE [LARGE SCALE GENOMIC DNA]</scope>
    <source>
        <strain evidence="5">cv. AL8/78</strain>
    </source>
</reference>
<dbReference type="Gramene" id="AET7Gv20832100.1">
    <property type="protein sequence ID" value="AET7Gv20832100.1"/>
    <property type="gene ID" value="AET7Gv20832100"/>
</dbReference>